<organism evidence="14 15">
    <name type="scientific">Candidatus Falkowbacteria bacterium RIFOXYA2_FULL_38_12</name>
    <dbReference type="NCBI Taxonomy" id="1797993"/>
    <lineage>
        <taxon>Bacteria</taxon>
        <taxon>Candidatus Falkowiibacteriota</taxon>
    </lineage>
</organism>
<dbReference type="InterPro" id="IPR046346">
    <property type="entry name" value="Aminoacid_DH-like_N_sf"/>
</dbReference>
<dbReference type="HAMAP" id="MF_01576">
    <property type="entry name" value="THF_DHG_CYH"/>
    <property type="match status" value="1"/>
</dbReference>
<dbReference type="FunFam" id="3.40.50.10860:FF:000005">
    <property type="entry name" value="C-1-tetrahydrofolate synthase, cytoplasmic, putative"/>
    <property type="match status" value="1"/>
</dbReference>
<keyword evidence="8 11" id="KW-0368">Histidine biosynthesis</keyword>
<feature type="binding site" evidence="11">
    <location>
        <position position="223"/>
    </location>
    <ligand>
        <name>NADP(+)</name>
        <dbReference type="ChEBI" id="CHEBI:58349"/>
    </ligand>
</feature>
<dbReference type="GO" id="GO:0005829">
    <property type="term" value="C:cytosol"/>
    <property type="evidence" value="ECO:0007669"/>
    <property type="project" value="TreeGrafter"/>
</dbReference>
<evidence type="ECO:0000313" key="14">
    <source>
        <dbReference type="EMBL" id="OGF20550.1"/>
    </source>
</evidence>
<name>A0A1F5S1I0_9BACT</name>
<keyword evidence="9 11" id="KW-0486">Methionine biosynthesis</keyword>
<comment type="caution">
    <text evidence="14">The sequence shown here is derived from an EMBL/GenBank/DDBJ whole genome shotgun (WGS) entry which is preliminary data.</text>
</comment>
<dbReference type="InterPro" id="IPR000672">
    <property type="entry name" value="THF_DH/CycHdrlase"/>
</dbReference>
<protein>
    <recommendedName>
        <fullName evidence="11">Bifunctional protein FolD</fullName>
    </recommendedName>
    <domain>
        <recommendedName>
            <fullName evidence="11">Methylenetetrahydrofolate dehydrogenase</fullName>
            <ecNumber evidence="11">1.5.1.5</ecNumber>
        </recommendedName>
    </domain>
    <domain>
        <recommendedName>
            <fullName evidence="11">Methenyltetrahydrofolate cyclohydrolase</fullName>
            <ecNumber evidence="11">3.5.4.9</ecNumber>
        </recommendedName>
    </domain>
</protein>
<keyword evidence="6 11" id="KW-0521">NADP</keyword>
<dbReference type="GO" id="GO:0006164">
    <property type="term" value="P:purine nucleotide biosynthetic process"/>
    <property type="evidence" value="ECO:0007669"/>
    <property type="project" value="UniProtKB-KW"/>
</dbReference>
<keyword evidence="11" id="KW-0028">Amino-acid biosynthesis</keyword>
<dbReference type="EC" id="3.5.4.9" evidence="11"/>
<dbReference type="EMBL" id="MFGA01000023">
    <property type="protein sequence ID" value="OGF20550.1"/>
    <property type="molecule type" value="Genomic_DNA"/>
</dbReference>
<dbReference type="PANTHER" id="PTHR48099:SF5">
    <property type="entry name" value="C-1-TETRAHYDROFOLATE SYNTHASE, CYTOPLASMIC"/>
    <property type="match status" value="1"/>
</dbReference>
<dbReference type="GO" id="GO:0009086">
    <property type="term" value="P:methionine biosynthetic process"/>
    <property type="evidence" value="ECO:0007669"/>
    <property type="project" value="UniProtKB-KW"/>
</dbReference>
<comment type="pathway">
    <text evidence="1 11">One-carbon metabolism; tetrahydrofolate interconversion.</text>
</comment>
<keyword evidence="4 11" id="KW-0658">Purine biosynthesis</keyword>
<dbReference type="Gene3D" id="3.40.50.720">
    <property type="entry name" value="NAD(P)-binding Rossmann-like Domain"/>
    <property type="match status" value="1"/>
</dbReference>
<proteinExistence type="inferred from homology"/>
<evidence type="ECO:0000256" key="6">
    <source>
        <dbReference type="ARBA" id="ARBA00022857"/>
    </source>
</evidence>
<evidence type="ECO:0000256" key="10">
    <source>
        <dbReference type="ARBA" id="ARBA00023268"/>
    </source>
</evidence>
<dbReference type="InterPro" id="IPR020631">
    <property type="entry name" value="THF_DH/CycHdrlase_NAD-bd_dom"/>
</dbReference>
<dbReference type="Pfam" id="PF00763">
    <property type="entry name" value="THF_DHG_CYH"/>
    <property type="match status" value="1"/>
</dbReference>
<keyword evidence="7 11" id="KW-0560">Oxidoreductase</keyword>
<comment type="caution">
    <text evidence="11">Lacks conserved residue(s) required for the propagation of feature annotation.</text>
</comment>
<dbReference type="Proteomes" id="UP000177407">
    <property type="component" value="Unassembled WGS sequence"/>
</dbReference>
<dbReference type="SUPFAM" id="SSF51735">
    <property type="entry name" value="NAD(P)-binding Rossmann-fold domains"/>
    <property type="match status" value="1"/>
</dbReference>
<evidence type="ECO:0000259" key="12">
    <source>
        <dbReference type="Pfam" id="PF00763"/>
    </source>
</evidence>
<comment type="catalytic activity">
    <reaction evidence="11">
        <text>(6R)-5,10-methylene-5,6,7,8-tetrahydrofolate + NADP(+) = (6R)-5,10-methenyltetrahydrofolate + NADPH</text>
        <dbReference type="Rhea" id="RHEA:22812"/>
        <dbReference type="ChEBI" id="CHEBI:15636"/>
        <dbReference type="ChEBI" id="CHEBI:57455"/>
        <dbReference type="ChEBI" id="CHEBI:57783"/>
        <dbReference type="ChEBI" id="CHEBI:58349"/>
        <dbReference type="EC" id="1.5.1.5"/>
    </reaction>
</comment>
<dbReference type="PANTHER" id="PTHR48099">
    <property type="entry name" value="C-1-TETRAHYDROFOLATE SYNTHASE, CYTOPLASMIC-RELATED"/>
    <property type="match status" value="1"/>
</dbReference>
<comment type="catalytic activity">
    <reaction evidence="11">
        <text>(6R)-5,10-methenyltetrahydrofolate + H2O = (6R)-10-formyltetrahydrofolate + H(+)</text>
        <dbReference type="Rhea" id="RHEA:23700"/>
        <dbReference type="ChEBI" id="CHEBI:15377"/>
        <dbReference type="ChEBI" id="CHEBI:15378"/>
        <dbReference type="ChEBI" id="CHEBI:57455"/>
        <dbReference type="ChEBI" id="CHEBI:195366"/>
        <dbReference type="EC" id="3.5.4.9"/>
    </reaction>
</comment>
<comment type="function">
    <text evidence="11">Catalyzes the oxidation of 5,10-methylenetetrahydrofolate to 5,10-methenyltetrahydrofolate and then the hydrolysis of 5,10-methenyltetrahydrofolate to 10-formyltetrahydrofolate.</text>
</comment>
<evidence type="ECO:0000256" key="1">
    <source>
        <dbReference type="ARBA" id="ARBA00004777"/>
    </source>
</evidence>
<dbReference type="PRINTS" id="PR00085">
    <property type="entry name" value="THFDHDRGNASE"/>
</dbReference>
<evidence type="ECO:0000256" key="9">
    <source>
        <dbReference type="ARBA" id="ARBA00023167"/>
    </source>
</evidence>
<evidence type="ECO:0000313" key="15">
    <source>
        <dbReference type="Proteomes" id="UP000177407"/>
    </source>
</evidence>
<dbReference type="InterPro" id="IPR020630">
    <property type="entry name" value="THF_DH/CycHdrlase_cat_dom"/>
</dbReference>
<comment type="subunit">
    <text evidence="2 11">Homodimer.</text>
</comment>
<dbReference type="Gene3D" id="3.40.50.10860">
    <property type="entry name" value="Leucine Dehydrogenase, chain A, domain 1"/>
    <property type="match status" value="1"/>
</dbReference>
<sequence length="279" mass="30524">MNIIDGKKIATEIRDGVKKEISSLRITPGLAVILVGADPASHLYVSLKERASKEAGIHFEKYLFFATEPQEKIIQKIKDLNADPKINGILVQLPLPSQFNENKIIESISPEKDVDGFHPKNIEKLLSGKKTIVSPLISGIMELIGSTDKEIKNKRIAILANSKIFAEPLQKMFKGSDVRITLSPADPEPFVRNADIIIIALGRPNLLKGDIINKEAIIIDIGTNHLPDGSTTGDVDIESFREKKCWVTPVPGGVGPMTVAMLLHNILEMAKNQSGVSPE</sequence>
<evidence type="ECO:0000256" key="8">
    <source>
        <dbReference type="ARBA" id="ARBA00023102"/>
    </source>
</evidence>
<dbReference type="UniPathway" id="UPA00193"/>
<dbReference type="InterPro" id="IPR036291">
    <property type="entry name" value="NAD(P)-bd_dom_sf"/>
</dbReference>
<dbReference type="GO" id="GO:0004488">
    <property type="term" value="F:methylenetetrahydrofolate dehydrogenase (NADP+) activity"/>
    <property type="evidence" value="ECO:0007669"/>
    <property type="project" value="UniProtKB-UniRule"/>
</dbReference>
<keyword evidence="10 11" id="KW-0511">Multifunctional enzyme</keyword>
<comment type="similarity">
    <text evidence="11">Belongs to the tetrahydrofolate dehydrogenase/cyclohydrolase family.</text>
</comment>
<feature type="domain" description="Tetrahydrofolate dehydrogenase/cyclohydrolase catalytic" evidence="12">
    <location>
        <begin position="4"/>
        <end position="115"/>
    </location>
</feature>
<evidence type="ECO:0000256" key="3">
    <source>
        <dbReference type="ARBA" id="ARBA00022563"/>
    </source>
</evidence>
<feature type="domain" description="Tetrahydrofolate dehydrogenase/cyclohydrolase NAD(P)-binding" evidence="13">
    <location>
        <begin position="138"/>
        <end position="273"/>
    </location>
</feature>
<dbReference type="InterPro" id="IPR020867">
    <property type="entry name" value="THF_DH/CycHdrlase_CS"/>
</dbReference>
<evidence type="ECO:0000256" key="7">
    <source>
        <dbReference type="ARBA" id="ARBA00023002"/>
    </source>
</evidence>
<keyword evidence="3 11" id="KW-0554">One-carbon metabolism</keyword>
<keyword evidence="5 11" id="KW-0378">Hydrolase</keyword>
<dbReference type="PROSITE" id="PS00766">
    <property type="entry name" value="THF_DHG_CYH_1"/>
    <property type="match status" value="1"/>
</dbReference>
<dbReference type="Pfam" id="PF02882">
    <property type="entry name" value="THF_DHG_CYH_C"/>
    <property type="match status" value="1"/>
</dbReference>
<gene>
    <name evidence="11" type="primary">folD</name>
    <name evidence="14" type="ORF">A2257_04310</name>
</gene>
<reference evidence="14 15" key="1">
    <citation type="journal article" date="2016" name="Nat. Commun.">
        <title>Thousands of microbial genomes shed light on interconnected biogeochemical processes in an aquifer system.</title>
        <authorList>
            <person name="Anantharaman K."/>
            <person name="Brown C.T."/>
            <person name="Hug L.A."/>
            <person name="Sharon I."/>
            <person name="Castelle C.J."/>
            <person name="Probst A.J."/>
            <person name="Thomas B.C."/>
            <person name="Singh A."/>
            <person name="Wilkins M.J."/>
            <person name="Karaoz U."/>
            <person name="Brodie E.L."/>
            <person name="Williams K.H."/>
            <person name="Hubbard S.S."/>
            <person name="Banfield J.F."/>
        </authorList>
    </citation>
    <scope>NUCLEOTIDE SEQUENCE [LARGE SCALE GENOMIC DNA]</scope>
</reference>
<dbReference type="EC" id="1.5.1.5" evidence="11"/>
<dbReference type="GO" id="GO:0035999">
    <property type="term" value="P:tetrahydrofolate interconversion"/>
    <property type="evidence" value="ECO:0007669"/>
    <property type="project" value="UniProtKB-UniRule"/>
</dbReference>
<dbReference type="PROSITE" id="PS00767">
    <property type="entry name" value="THF_DHG_CYH_2"/>
    <property type="match status" value="1"/>
</dbReference>
<evidence type="ECO:0000256" key="2">
    <source>
        <dbReference type="ARBA" id="ARBA00011738"/>
    </source>
</evidence>
<dbReference type="SUPFAM" id="SSF53223">
    <property type="entry name" value="Aminoacid dehydrogenase-like, N-terminal domain"/>
    <property type="match status" value="1"/>
</dbReference>
<dbReference type="CDD" id="cd01080">
    <property type="entry name" value="NAD_bind_m-THF_DH_Cyclohyd"/>
    <property type="match status" value="1"/>
</dbReference>
<dbReference type="GO" id="GO:0004477">
    <property type="term" value="F:methenyltetrahydrofolate cyclohydrolase activity"/>
    <property type="evidence" value="ECO:0007669"/>
    <property type="project" value="UniProtKB-UniRule"/>
</dbReference>
<dbReference type="GO" id="GO:0000105">
    <property type="term" value="P:L-histidine biosynthetic process"/>
    <property type="evidence" value="ECO:0007669"/>
    <property type="project" value="UniProtKB-KW"/>
</dbReference>
<evidence type="ECO:0000256" key="4">
    <source>
        <dbReference type="ARBA" id="ARBA00022755"/>
    </source>
</evidence>
<accession>A0A1F5S1I0</accession>
<evidence type="ECO:0000256" key="11">
    <source>
        <dbReference type="HAMAP-Rule" id="MF_01576"/>
    </source>
</evidence>
<evidence type="ECO:0000259" key="13">
    <source>
        <dbReference type="Pfam" id="PF02882"/>
    </source>
</evidence>
<dbReference type="AlphaFoldDB" id="A0A1F5S1I0"/>
<evidence type="ECO:0000256" key="5">
    <source>
        <dbReference type="ARBA" id="ARBA00022801"/>
    </source>
</evidence>